<dbReference type="AlphaFoldDB" id="F0WXV2"/>
<sequence length="62" mass="7116">MISFHQSSVDKCTVSTKLDARPTDGETLQKCILVYTFVNGLTKIREYIFDALYIPKMLLQCK</sequence>
<evidence type="ECO:0000313" key="1">
    <source>
        <dbReference type="EMBL" id="CCA26300.1"/>
    </source>
</evidence>
<organism evidence="1">
    <name type="scientific">Albugo laibachii Nc14</name>
    <dbReference type="NCBI Taxonomy" id="890382"/>
    <lineage>
        <taxon>Eukaryota</taxon>
        <taxon>Sar</taxon>
        <taxon>Stramenopiles</taxon>
        <taxon>Oomycota</taxon>
        <taxon>Peronosporomycetes</taxon>
        <taxon>Albuginales</taxon>
        <taxon>Albuginaceae</taxon>
        <taxon>Albugo</taxon>
    </lineage>
</organism>
<accession>F0WXV2</accession>
<name>F0WXV2_9STRA</name>
<reference evidence="1" key="1">
    <citation type="journal article" date="2011" name="PLoS Biol.">
        <title>Gene gain and loss during evolution of obligate parasitism in the white rust pathogen of Arabidopsis thaliana.</title>
        <authorList>
            <person name="Kemen E."/>
            <person name="Gardiner A."/>
            <person name="Schultz-Larsen T."/>
            <person name="Kemen A.C."/>
            <person name="Balmuth A.L."/>
            <person name="Robert-Seilaniantz A."/>
            <person name="Bailey K."/>
            <person name="Holub E."/>
            <person name="Studholme D.J."/>
            <person name="Maclean D."/>
            <person name="Jones J.D."/>
        </authorList>
    </citation>
    <scope>NUCLEOTIDE SEQUENCE</scope>
</reference>
<proteinExistence type="predicted"/>
<dbReference type="EMBL" id="FR824409">
    <property type="protein sequence ID" value="CCA26300.1"/>
    <property type="molecule type" value="Genomic_DNA"/>
</dbReference>
<protein>
    <submittedName>
        <fullName evidence="1">AlNc14C364G11039 protein</fullName>
    </submittedName>
</protein>
<reference evidence="1" key="2">
    <citation type="submission" date="2011-02" db="EMBL/GenBank/DDBJ databases">
        <authorList>
            <person name="MacLean D."/>
        </authorList>
    </citation>
    <scope>NUCLEOTIDE SEQUENCE</scope>
</reference>
<gene>
    <name evidence="1" type="primary">AlNc14C364G11039</name>
    <name evidence="1" type="ORF">ALNC14_124440</name>
</gene>
<dbReference type="HOGENOM" id="CLU_2908749_0_0_1"/>